<reference evidence="2 3" key="1">
    <citation type="submission" date="2020-12" db="EMBL/GenBank/DDBJ databases">
        <title>FDA dAtabase for Regulatory Grade micrObial Sequences (FDA-ARGOS): Supporting development and validation of Infectious Disease Dx tests.</title>
        <authorList>
            <person name="Sproer C."/>
            <person name="Gronow S."/>
            <person name="Severitt S."/>
            <person name="Schroder I."/>
            <person name="Tallon L."/>
            <person name="Sadzewicz L."/>
            <person name="Zhao X."/>
            <person name="Boylan J."/>
            <person name="Ott S."/>
            <person name="Bowen H."/>
            <person name="Vavikolanu K."/>
            <person name="Mehta A."/>
            <person name="Aluvathingal J."/>
            <person name="Nadendla S."/>
            <person name="Lowell S."/>
            <person name="Myers T."/>
            <person name="Yan Y."/>
            <person name="Sichtig H."/>
        </authorList>
    </citation>
    <scope>NUCLEOTIDE SEQUENCE [LARGE SCALE GENOMIC DNA]</scope>
    <source>
        <strain evidence="2 3">FDAARGOS_909</strain>
    </source>
</reference>
<sequence length="143" mass="14705">MSLFSPSPSHARFLSRTLWADAICCAAAGAVQLAFAQPLAVSTGLPQALLLGTGCFLLAWACVAGWGARRMPRSRGLVALAVFGNFGWALGCGIVLYSGVLDLAPAGWAWVLGQAAIGVALGDVQCAVLWRSRASLAGSMTTP</sequence>
<dbReference type="Proteomes" id="UP000594778">
    <property type="component" value="Chromosome"/>
</dbReference>
<gene>
    <name evidence="2" type="ORF">I6G66_10990</name>
</gene>
<proteinExistence type="predicted"/>
<name>A0A7T2S7S0_DELAC</name>
<protein>
    <submittedName>
        <fullName evidence="2">Uncharacterized protein</fullName>
    </submittedName>
</protein>
<evidence type="ECO:0000313" key="3">
    <source>
        <dbReference type="Proteomes" id="UP000594778"/>
    </source>
</evidence>
<dbReference type="AlphaFoldDB" id="A0A7T2S7S0"/>
<keyword evidence="1" id="KW-0812">Transmembrane</keyword>
<feature type="transmembrane region" description="Helical" evidence="1">
    <location>
        <begin position="78"/>
        <end position="101"/>
    </location>
</feature>
<keyword evidence="1" id="KW-1133">Transmembrane helix</keyword>
<feature type="transmembrane region" description="Helical" evidence="1">
    <location>
        <begin position="107"/>
        <end position="130"/>
    </location>
</feature>
<evidence type="ECO:0000313" key="2">
    <source>
        <dbReference type="EMBL" id="QPS10476.1"/>
    </source>
</evidence>
<keyword evidence="1" id="KW-0472">Membrane</keyword>
<dbReference type="EMBL" id="CP065668">
    <property type="protein sequence ID" value="QPS10476.1"/>
    <property type="molecule type" value="Genomic_DNA"/>
</dbReference>
<accession>A0A7T2S7S0</accession>
<evidence type="ECO:0000256" key="1">
    <source>
        <dbReference type="SAM" id="Phobius"/>
    </source>
</evidence>
<dbReference type="RefSeq" id="WP_197956960.1">
    <property type="nucleotide sequence ID" value="NZ_CP065668.1"/>
</dbReference>
<organism evidence="2 3">
    <name type="scientific">Delftia acidovorans</name>
    <name type="common">Pseudomonas acidovorans</name>
    <name type="synonym">Comamonas acidovorans</name>
    <dbReference type="NCBI Taxonomy" id="80866"/>
    <lineage>
        <taxon>Bacteria</taxon>
        <taxon>Pseudomonadati</taxon>
        <taxon>Pseudomonadota</taxon>
        <taxon>Betaproteobacteria</taxon>
        <taxon>Burkholderiales</taxon>
        <taxon>Comamonadaceae</taxon>
        <taxon>Delftia</taxon>
    </lineage>
</organism>
<feature type="transmembrane region" description="Helical" evidence="1">
    <location>
        <begin position="46"/>
        <end position="66"/>
    </location>
</feature>